<evidence type="ECO:0000313" key="3">
    <source>
        <dbReference type="Proteomes" id="UP000593565"/>
    </source>
</evidence>
<sequence length="119" mass="13587">MIRAPKCSRNTSPVFRKRSKKRTSPSTMWSSWVRTKRNPAVDVTLNGRSSELLVEKSSWTAPTMSTSYVIDLRSRAFFGAERNCLKLNLLECYRTAQDDFCLFLLVGRESICGRCNKAV</sequence>
<organism evidence="2 3">
    <name type="scientific">Ameiurus melas</name>
    <name type="common">Black bullhead</name>
    <name type="synonym">Silurus melas</name>
    <dbReference type="NCBI Taxonomy" id="219545"/>
    <lineage>
        <taxon>Eukaryota</taxon>
        <taxon>Metazoa</taxon>
        <taxon>Chordata</taxon>
        <taxon>Craniata</taxon>
        <taxon>Vertebrata</taxon>
        <taxon>Euteleostomi</taxon>
        <taxon>Actinopterygii</taxon>
        <taxon>Neopterygii</taxon>
        <taxon>Teleostei</taxon>
        <taxon>Ostariophysi</taxon>
        <taxon>Siluriformes</taxon>
        <taxon>Ictaluridae</taxon>
        <taxon>Ameiurus</taxon>
    </lineage>
</organism>
<dbReference type="EMBL" id="JAAGNN010000012">
    <property type="protein sequence ID" value="KAF4082376.1"/>
    <property type="molecule type" value="Genomic_DNA"/>
</dbReference>
<gene>
    <name evidence="2" type="ORF">AMELA_G00150920</name>
</gene>
<evidence type="ECO:0000313" key="2">
    <source>
        <dbReference type="EMBL" id="KAF4082376.1"/>
    </source>
</evidence>
<name>A0A7J6AI25_AMEME</name>
<keyword evidence="3" id="KW-1185">Reference proteome</keyword>
<proteinExistence type="predicted"/>
<accession>A0A7J6AI25</accession>
<reference evidence="2 3" key="1">
    <citation type="submission" date="2020-02" db="EMBL/GenBank/DDBJ databases">
        <title>A chromosome-scale genome assembly of the black bullhead catfish (Ameiurus melas).</title>
        <authorList>
            <person name="Wen M."/>
            <person name="Zham M."/>
            <person name="Cabau C."/>
            <person name="Klopp C."/>
            <person name="Donnadieu C."/>
            <person name="Roques C."/>
            <person name="Bouchez O."/>
            <person name="Lampietro C."/>
            <person name="Jouanno E."/>
            <person name="Herpin A."/>
            <person name="Louis A."/>
            <person name="Berthelot C."/>
            <person name="Parey E."/>
            <person name="Roest-Crollius H."/>
            <person name="Braasch I."/>
            <person name="Postlethwait J."/>
            <person name="Robinson-Rechavi M."/>
            <person name="Echchiki A."/>
            <person name="Begum T."/>
            <person name="Montfort J."/>
            <person name="Schartl M."/>
            <person name="Bobe J."/>
            <person name="Guiguen Y."/>
        </authorList>
    </citation>
    <scope>NUCLEOTIDE SEQUENCE [LARGE SCALE GENOMIC DNA]</scope>
    <source>
        <strain evidence="2">M_S1</strain>
        <tissue evidence="2">Blood</tissue>
    </source>
</reference>
<dbReference type="AlphaFoldDB" id="A0A7J6AI25"/>
<protein>
    <submittedName>
        <fullName evidence="2">Uncharacterized protein</fullName>
    </submittedName>
</protein>
<evidence type="ECO:0000256" key="1">
    <source>
        <dbReference type="SAM" id="MobiDB-lite"/>
    </source>
</evidence>
<dbReference type="Proteomes" id="UP000593565">
    <property type="component" value="Unassembled WGS sequence"/>
</dbReference>
<comment type="caution">
    <text evidence="2">The sequence shown here is derived from an EMBL/GenBank/DDBJ whole genome shotgun (WGS) entry which is preliminary data.</text>
</comment>
<feature type="region of interest" description="Disordered" evidence="1">
    <location>
        <begin position="1"/>
        <end position="29"/>
    </location>
</feature>